<dbReference type="OrthoDB" id="3243284at2"/>
<dbReference type="KEGG" id="bpsp:AH67_04355"/>
<accession>A0A0A7I7J7</accession>
<evidence type="ECO:0000313" key="2">
    <source>
        <dbReference type="Proteomes" id="UP000030636"/>
    </source>
</evidence>
<reference evidence="1 2" key="1">
    <citation type="journal article" date="2015" name="Genome Announc.">
        <title>Bifidobacterium pseudolongum Strain PV8-2, Isolated from a Stool Sample of an Anemic Kenyan Infant.</title>
        <authorList>
            <person name="Vazquez-Gutierrez P."/>
            <person name="Lacroix C."/>
            <person name="Chassard C."/>
            <person name="Klumpp J."/>
            <person name="Stevens M.J."/>
            <person name="Jans C."/>
        </authorList>
    </citation>
    <scope>NUCLEOTIDE SEQUENCE [LARGE SCALE GENOMIC DNA]</scope>
    <source>
        <strain evidence="1 2">PV8-2</strain>
    </source>
</reference>
<dbReference type="EMBL" id="CP007457">
    <property type="protein sequence ID" value="AIZ16257.1"/>
    <property type="molecule type" value="Genomic_DNA"/>
</dbReference>
<sequence length="105" mass="12245">MPWWVWLILALFMLGMLIAGCVYAAVHGMRALHDVSKTGAQISERLGRMGEHDSTVQAPQRPIFTEPLRVAAERYSDAHVEVIERRQRREERHARTWSRWSTFND</sequence>
<evidence type="ECO:0000313" key="1">
    <source>
        <dbReference type="EMBL" id="AIZ16257.1"/>
    </source>
</evidence>
<dbReference type="RefSeq" id="WP_026647789.1">
    <property type="nucleotide sequence ID" value="NZ_CP007457.1"/>
</dbReference>
<dbReference type="STRING" id="1447715.AH67_04355"/>
<name>A0A0A7I7J7_9BIFI</name>
<gene>
    <name evidence="1" type="ORF">AH67_04355</name>
</gene>
<dbReference type="AlphaFoldDB" id="A0A0A7I7J7"/>
<dbReference type="Proteomes" id="UP000030636">
    <property type="component" value="Chromosome"/>
</dbReference>
<protein>
    <submittedName>
        <fullName evidence="1">Uncharacterized protein</fullName>
    </submittedName>
</protein>
<dbReference type="HOGENOM" id="CLU_155691_0_0_11"/>
<keyword evidence="2" id="KW-1185">Reference proteome</keyword>
<organism evidence="1 2">
    <name type="scientific">Bifidobacterium pseudolongum PV8-2</name>
    <dbReference type="NCBI Taxonomy" id="1447715"/>
    <lineage>
        <taxon>Bacteria</taxon>
        <taxon>Bacillati</taxon>
        <taxon>Actinomycetota</taxon>
        <taxon>Actinomycetes</taxon>
        <taxon>Bifidobacteriales</taxon>
        <taxon>Bifidobacteriaceae</taxon>
        <taxon>Bifidobacterium</taxon>
    </lineage>
</organism>
<proteinExistence type="predicted"/>